<sequence>MDKPKYYRIDLVVRAEIAEDTDALATYVENRMKEALLTVDGEVAVYEVTHF</sequence>
<evidence type="ECO:0000313" key="1">
    <source>
        <dbReference type="EMBL" id="AOZ61298.1"/>
    </source>
</evidence>
<name>A0A1I9S404_9CAUD</name>
<dbReference type="EMBL" id="KX657793">
    <property type="protein sequence ID" value="AOZ61298.1"/>
    <property type="molecule type" value="Genomic_DNA"/>
</dbReference>
<reference evidence="2" key="1">
    <citation type="submission" date="2016-08" db="EMBL/GenBank/DDBJ databases">
        <authorList>
            <person name="Seilhamer J.J."/>
        </authorList>
    </citation>
    <scope>NUCLEOTIDE SEQUENCE [LARGE SCALE GENOMIC DNA]</scope>
</reference>
<dbReference type="Proteomes" id="UP000226155">
    <property type="component" value="Segment"/>
</dbReference>
<gene>
    <name evidence="1" type="ORF">SEA_DARTHPHADER_58</name>
</gene>
<proteinExistence type="predicted"/>
<keyword evidence="2" id="KW-1185">Reference proteome</keyword>
<organism evidence="1 2">
    <name type="scientific">Mycobacterium phage DarthPhader</name>
    <dbReference type="NCBI Taxonomy" id="1912975"/>
    <lineage>
        <taxon>Viruses</taxon>
        <taxon>Duplodnaviria</taxon>
        <taxon>Heunggongvirae</taxon>
        <taxon>Uroviricota</taxon>
        <taxon>Caudoviricetes</taxon>
        <taxon>Refugevirus</taxon>
        <taxon>Refugevirus darthphader</taxon>
    </lineage>
</organism>
<protein>
    <submittedName>
        <fullName evidence="1">Uncharacterized protein</fullName>
    </submittedName>
</protein>
<accession>A0A1I9S404</accession>
<evidence type="ECO:0000313" key="2">
    <source>
        <dbReference type="Proteomes" id="UP000226155"/>
    </source>
</evidence>